<accession>A0A6J8BEG9</accession>
<reference evidence="1 2" key="1">
    <citation type="submission" date="2020-06" db="EMBL/GenBank/DDBJ databases">
        <authorList>
            <person name="Li R."/>
            <person name="Bekaert M."/>
        </authorList>
    </citation>
    <scope>NUCLEOTIDE SEQUENCE [LARGE SCALE GENOMIC DNA]</scope>
    <source>
        <strain evidence="2">wild</strain>
    </source>
</reference>
<dbReference type="AlphaFoldDB" id="A0A6J8BEG9"/>
<sequence>MHYERDDEWASEIQGRLQSISDLHAADALYHQACSVNFRTNKKIPLAFSSAPKKKENSSRGRPAAYEEYFLNIVEYLKNHDDEQITIKELVDKMNDSCGEQAYSSVYLKRKLKNHFKDDILIRDISGKSSIVTLRDNATTILQNFYHRPKHQNSEDEKQAIILAAAKLIKSDIRSVETSKEYYPFPSDIASIDRNLQYVQDSLRLLMKTIFVEKDINWTGSYAILGLGIQLHHNFASRFLVSTIHSLGFCTSYSEIQRFESSAAISQGIDLPGDVSNSFIQFVADNVDHNIRTLDGNDTFHGMGLIAGITSGTMKTDAILRRDVSAEDIKAAAKINIQYYKPQNDFMAKMTYSELEKIKTIDKTVRLDLLSLVVWPLKNPTPGWSGTMQMVHKGEYPGKSTVSFLPMIDMSVTDMSCIYSTLTFVCNLATRYDISPVLTFDQPLYWRALTIVQNEQPNSQLKSLVLRLGGFHTEMSFMGSIGHIMSNSGIQEILELIYAPNAVSHIHSTAKL</sequence>
<dbReference type="PANTHER" id="PTHR46704">
    <property type="entry name" value="CXC DOMAIN-CONTAINING PROTEIN-RELATED"/>
    <property type="match status" value="1"/>
</dbReference>
<protein>
    <submittedName>
        <fullName evidence="1">Uncharacterized protein</fullName>
    </submittedName>
</protein>
<keyword evidence="2" id="KW-1185">Reference proteome</keyword>
<proteinExistence type="predicted"/>
<dbReference type="OrthoDB" id="10067522at2759"/>
<dbReference type="EMBL" id="CACVKT020003042">
    <property type="protein sequence ID" value="CAC5381294.1"/>
    <property type="molecule type" value="Genomic_DNA"/>
</dbReference>
<organism evidence="1 2">
    <name type="scientific">Mytilus coruscus</name>
    <name type="common">Sea mussel</name>
    <dbReference type="NCBI Taxonomy" id="42192"/>
    <lineage>
        <taxon>Eukaryota</taxon>
        <taxon>Metazoa</taxon>
        <taxon>Spiralia</taxon>
        <taxon>Lophotrochozoa</taxon>
        <taxon>Mollusca</taxon>
        <taxon>Bivalvia</taxon>
        <taxon>Autobranchia</taxon>
        <taxon>Pteriomorphia</taxon>
        <taxon>Mytilida</taxon>
        <taxon>Mytiloidea</taxon>
        <taxon>Mytilidae</taxon>
        <taxon>Mytilinae</taxon>
        <taxon>Mytilus</taxon>
    </lineage>
</organism>
<evidence type="ECO:0000313" key="1">
    <source>
        <dbReference type="EMBL" id="CAC5381294.1"/>
    </source>
</evidence>
<dbReference type="Proteomes" id="UP000507470">
    <property type="component" value="Unassembled WGS sequence"/>
</dbReference>
<gene>
    <name evidence="1" type="ORF">MCOR_17186</name>
</gene>
<name>A0A6J8BEG9_MYTCO</name>
<dbReference type="PANTHER" id="PTHR46704:SF1">
    <property type="entry name" value="TELOMERE LENGTH REGULATION PROTEIN TEL2 HOMOLOG"/>
    <property type="match status" value="1"/>
</dbReference>
<evidence type="ECO:0000313" key="2">
    <source>
        <dbReference type="Proteomes" id="UP000507470"/>
    </source>
</evidence>